<dbReference type="EMBL" id="CM042015">
    <property type="protein sequence ID" value="KAI3708287.1"/>
    <property type="molecule type" value="Genomic_DNA"/>
</dbReference>
<sequence>MDAFIAKLFATISSVKSAYAQLQYAQFPYDSEAIQSADQIVVSDLKILSELKQSFLKKHLDDSAPETTLLVSEIEEQKNLLKTYEITTKKLDSQTKLKESEIIFLKEKLEETRRENKLIEKRLNSSGLLSNLANSSNFNFASLTPSNFVTVLKQTTKSIRNLVKFMIVGMESANWDLDSAANSIQPGVVYWDPTHICYAFESFVCREMFDGFNFPEFVKTGNRQRRRYFFDKFTELKSLKAREYATLEPESKFAGFCKSKYLKLVHPKMELSLFGDLSQRNLVNAGKLPETDFFDLFLDVAKRVWLLHCLAFSFGPDTSVFHVANGSRFSEVFMDSVNEEAFLSPVTSPEVGFTVVPGFKVGKTVIQCQVYSI</sequence>
<keyword evidence="2" id="KW-1185">Reference proteome</keyword>
<evidence type="ECO:0000313" key="1">
    <source>
        <dbReference type="EMBL" id="KAI3708287.1"/>
    </source>
</evidence>
<name>A0ACB9ADR8_CICIN</name>
<evidence type="ECO:0000313" key="2">
    <source>
        <dbReference type="Proteomes" id="UP001055811"/>
    </source>
</evidence>
<organism evidence="1 2">
    <name type="scientific">Cichorium intybus</name>
    <name type="common">Chicory</name>
    <dbReference type="NCBI Taxonomy" id="13427"/>
    <lineage>
        <taxon>Eukaryota</taxon>
        <taxon>Viridiplantae</taxon>
        <taxon>Streptophyta</taxon>
        <taxon>Embryophyta</taxon>
        <taxon>Tracheophyta</taxon>
        <taxon>Spermatophyta</taxon>
        <taxon>Magnoliopsida</taxon>
        <taxon>eudicotyledons</taxon>
        <taxon>Gunneridae</taxon>
        <taxon>Pentapetalae</taxon>
        <taxon>asterids</taxon>
        <taxon>campanulids</taxon>
        <taxon>Asterales</taxon>
        <taxon>Asteraceae</taxon>
        <taxon>Cichorioideae</taxon>
        <taxon>Cichorieae</taxon>
        <taxon>Cichoriinae</taxon>
        <taxon>Cichorium</taxon>
    </lineage>
</organism>
<reference evidence="1 2" key="2">
    <citation type="journal article" date="2022" name="Mol. Ecol. Resour.">
        <title>The genomes of chicory, endive, great burdock and yacon provide insights into Asteraceae paleo-polyploidization history and plant inulin production.</title>
        <authorList>
            <person name="Fan W."/>
            <person name="Wang S."/>
            <person name="Wang H."/>
            <person name="Wang A."/>
            <person name="Jiang F."/>
            <person name="Liu H."/>
            <person name="Zhao H."/>
            <person name="Xu D."/>
            <person name="Zhang Y."/>
        </authorList>
    </citation>
    <scope>NUCLEOTIDE SEQUENCE [LARGE SCALE GENOMIC DNA]</scope>
    <source>
        <strain evidence="2">cv. Punajuju</strain>
        <tissue evidence="1">Leaves</tissue>
    </source>
</reference>
<dbReference type="Proteomes" id="UP001055811">
    <property type="component" value="Linkage Group LG07"/>
</dbReference>
<accession>A0ACB9ADR8</accession>
<comment type="caution">
    <text evidence="1">The sequence shown here is derived from an EMBL/GenBank/DDBJ whole genome shotgun (WGS) entry which is preliminary data.</text>
</comment>
<gene>
    <name evidence="1" type="ORF">L2E82_37454</name>
</gene>
<reference evidence="2" key="1">
    <citation type="journal article" date="2022" name="Mol. Ecol. Resour.">
        <title>The genomes of chicory, endive, great burdock and yacon provide insights into Asteraceae palaeo-polyploidization history and plant inulin production.</title>
        <authorList>
            <person name="Fan W."/>
            <person name="Wang S."/>
            <person name="Wang H."/>
            <person name="Wang A."/>
            <person name="Jiang F."/>
            <person name="Liu H."/>
            <person name="Zhao H."/>
            <person name="Xu D."/>
            <person name="Zhang Y."/>
        </authorList>
    </citation>
    <scope>NUCLEOTIDE SEQUENCE [LARGE SCALE GENOMIC DNA]</scope>
    <source>
        <strain evidence="2">cv. Punajuju</strain>
    </source>
</reference>
<proteinExistence type="predicted"/>
<protein>
    <submittedName>
        <fullName evidence="1">Uncharacterized protein</fullName>
    </submittedName>
</protein>